<dbReference type="PIRSF" id="PIRSF021377">
    <property type="entry name" value="YtfJ"/>
    <property type="match status" value="1"/>
</dbReference>
<proteinExistence type="predicted"/>
<protein>
    <submittedName>
        <fullName evidence="1">Sporulation protein YtfJ</fullName>
    </submittedName>
</protein>
<sequence>MTEHPIQGLMKTTMESIKEMVDVNTIVGEPVESSDGQVIIPISKVSFGFASGGTEFNGKSKGNKGEGMTASDNSLPFGGGTGAGVSIMPVAFIVVGNGSMKLLPVDQNANMLNSIIDTIPKIATGIQNKLKSKESNVKNENSCDNN</sequence>
<name>A0A1H3KCE1_9FIRM</name>
<dbReference type="RefSeq" id="WP_091725986.1">
    <property type="nucleotide sequence ID" value="NZ_FNQE01000001.1"/>
</dbReference>
<organism evidence="1 2">
    <name type="scientific">Proteiniborus ethanoligenes</name>
    <dbReference type="NCBI Taxonomy" id="415015"/>
    <lineage>
        <taxon>Bacteria</taxon>
        <taxon>Bacillati</taxon>
        <taxon>Bacillota</taxon>
        <taxon>Clostridia</taxon>
        <taxon>Eubacteriales</taxon>
        <taxon>Proteiniborus</taxon>
    </lineage>
</organism>
<dbReference type="STRING" id="415015.SAMN05660462_00203"/>
<dbReference type="InterPro" id="IPR014229">
    <property type="entry name" value="Spore_YtfJ"/>
</dbReference>
<dbReference type="PANTHER" id="PTHR39162">
    <property type="entry name" value="GLL3345 PROTEIN"/>
    <property type="match status" value="1"/>
</dbReference>
<dbReference type="AlphaFoldDB" id="A0A1H3KCE1"/>
<keyword evidence="2" id="KW-1185">Reference proteome</keyword>
<dbReference type="Pfam" id="PF09579">
    <property type="entry name" value="Spore_YtfJ"/>
    <property type="match status" value="1"/>
</dbReference>
<dbReference type="Proteomes" id="UP000198625">
    <property type="component" value="Unassembled WGS sequence"/>
</dbReference>
<dbReference type="OrthoDB" id="9796262at2"/>
<dbReference type="NCBIfam" id="TIGR02874">
    <property type="entry name" value="spore_ytfJ"/>
    <property type="match status" value="1"/>
</dbReference>
<evidence type="ECO:0000313" key="2">
    <source>
        <dbReference type="Proteomes" id="UP000198625"/>
    </source>
</evidence>
<reference evidence="1 2" key="1">
    <citation type="submission" date="2016-10" db="EMBL/GenBank/DDBJ databases">
        <authorList>
            <person name="de Groot N.N."/>
        </authorList>
    </citation>
    <scope>NUCLEOTIDE SEQUENCE [LARGE SCALE GENOMIC DNA]</scope>
    <source>
        <strain evidence="1 2">DSM 21650</strain>
    </source>
</reference>
<gene>
    <name evidence="1" type="ORF">SAMN05660462_00203</name>
</gene>
<dbReference type="EMBL" id="FNQE01000001">
    <property type="protein sequence ID" value="SDY49385.1"/>
    <property type="molecule type" value="Genomic_DNA"/>
</dbReference>
<evidence type="ECO:0000313" key="1">
    <source>
        <dbReference type="EMBL" id="SDY49385.1"/>
    </source>
</evidence>
<dbReference type="PANTHER" id="PTHR39162:SF1">
    <property type="entry name" value="SPORULATION PROTEIN YTFJ"/>
    <property type="match status" value="1"/>
</dbReference>
<accession>A0A1H3KCE1</accession>